<feature type="domain" description="Major facilitator superfamily (MFS) profile" evidence="10">
    <location>
        <begin position="1"/>
        <end position="405"/>
    </location>
</feature>
<dbReference type="PANTHER" id="PTHR43528">
    <property type="entry name" value="ALPHA-KETOGLUTARATE PERMEASE"/>
    <property type="match status" value="1"/>
</dbReference>
<proteinExistence type="inferred from homology"/>
<gene>
    <name evidence="11" type="ORF">FGG12_13580</name>
    <name evidence="12" type="ORF">M5D45_24615</name>
</gene>
<dbReference type="PROSITE" id="PS00217">
    <property type="entry name" value="SUGAR_TRANSPORT_2"/>
    <property type="match status" value="1"/>
</dbReference>
<accession>A0AAE9L4D0</accession>
<keyword evidence="8 9" id="KW-0472">Membrane</keyword>
<feature type="transmembrane region" description="Helical" evidence="9">
    <location>
        <begin position="72"/>
        <end position="96"/>
    </location>
</feature>
<evidence type="ECO:0000259" key="10">
    <source>
        <dbReference type="PROSITE" id="PS50850"/>
    </source>
</evidence>
<feature type="transmembrane region" description="Helical" evidence="9">
    <location>
        <begin position="380"/>
        <end position="400"/>
    </location>
</feature>
<feature type="transmembrane region" description="Helical" evidence="9">
    <location>
        <begin position="261"/>
        <end position="279"/>
    </location>
</feature>
<name>A0AAE9L4D0_9BURK</name>
<dbReference type="EMBL" id="VCIZ01000007">
    <property type="protein sequence ID" value="TSP12047.1"/>
    <property type="molecule type" value="Genomic_DNA"/>
</dbReference>
<keyword evidence="3" id="KW-0813">Transport</keyword>
<keyword evidence="13" id="KW-1185">Reference proteome</keyword>
<dbReference type="KEGG" id="ccam:M5D45_24615"/>
<dbReference type="PROSITE" id="PS50850">
    <property type="entry name" value="MFS"/>
    <property type="match status" value="1"/>
</dbReference>
<dbReference type="RefSeq" id="WP_144198200.1">
    <property type="nucleotide sequence ID" value="NZ_CP043441.1"/>
</dbReference>
<dbReference type="Pfam" id="PF00083">
    <property type="entry name" value="Sugar_tr"/>
    <property type="match status" value="1"/>
</dbReference>
<evidence type="ECO:0000313" key="14">
    <source>
        <dbReference type="Proteomes" id="UP001056132"/>
    </source>
</evidence>
<evidence type="ECO:0000256" key="8">
    <source>
        <dbReference type="ARBA" id="ARBA00023136"/>
    </source>
</evidence>
<dbReference type="GO" id="GO:0005886">
    <property type="term" value="C:plasma membrane"/>
    <property type="evidence" value="ECO:0007669"/>
    <property type="project" value="UniProtKB-SubCell"/>
</dbReference>
<feature type="transmembrane region" description="Helical" evidence="9">
    <location>
        <begin position="12"/>
        <end position="30"/>
    </location>
</feature>
<feature type="transmembrane region" description="Helical" evidence="9">
    <location>
        <begin position="36"/>
        <end position="60"/>
    </location>
</feature>
<sequence>MFATMFGNILEIYDFVAYGIFAVPISKTFFPAGNDLFALILTLVTFAVGFLARPIGALVIGRYADRVGRKKALSLTLNMMGLGTLVMVATPSYAAIGFAAPCIILMGRLLQGFSAGGEIGSAITFAIESVPKHRRAFASSIQKAAQGAGVLLTALVGLSLSSIFTDAQINAWAWRLVFVVGLLIVPVGLYIRRSLPETFHAGTRGRETGLLSQLGKFKGLVAYGVLVEIFATVSAYVANYFTTYATHELHMPLAKGYVGQIAFSLTVMIATPISGIIADRFGYRRIMLIGAVATAMFIYPLIAYLNANPTVHALIGVRVAIAIMSSLYGACTGLALASIFPEDFRATGTGLAYSIGVTFFGGFTPAIVATLIGFTGNKLIIGYYVMAAALISSTALVLGARRNRTASAERAYGAR</sequence>
<dbReference type="Proteomes" id="UP000318943">
    <property type="component" value="Unassembled WGS sequence"/>
</dbReference>
<dbReference type="AlphaFoldDB" id="A0AAE9L4D0"/>
<feature type="transmembrane region" description="Helical" evidence="9">
    <location>
        <begin position="319"/>
        <end position="339"/>
    </location>
</feature>
<dbReference type="InterPro" id="IPR011701">
    <property type="entry name" value="MFS"/>
</dbReference>
<evidence type="ECO:0000256" key="2">
    <source>
        <dbReference type="ARBA" id="ARBA00008240"/>
    </source>
</evidence>
<evidence type="ECO:0000256" key="1">
    <source>
        <dbReference type="ARBA" id="ARBA00004651"/>
    </source>
</evidence>
<dbReference type="InterPro" id="IPR036259">
    <property type="entry name" value="MFS_trans_sf"/>
</dbReference>
<keyword evidence="4" id="KW-1003">Cell membrane</keyword>
<evidence type="ECO:0000256" key="5">
    <source>
        <dbReference type="ARBA" id="ARBA00022692"/>
    </source>
</evidence>
<dbReference type="Gene3D" id="1.20.1250.20">
    <property type="entry name" value="MFS general substrate transporter like domains"/>
    <property type="match status" value="2"/>
</dbReference>
<feature type="transmembrane region" description="Helical" evidence="9">
    <location>
        <begin position="286"/>
        <end position="307"/>
    </location>
</feature>
<dbReference type="EMBL" id="CP097331">
    <property type="protein sequence ID" value="URF06299.1"/>
    <property type="molecule type" value="Genomic_DNA"/>
</dbReference>
<dbReference type="SUPFAM" id="SSF103473">
    <property type="entry name" value="MFS general substrate transporter"/>
    <property type="match status" value="1"/>
</dbReference>
<feature type="transmembrane region" description="Helical" evidence="9">
    <location>
        <begin position="171"/>
        <end position="191"/>
    </location>
</feature>
<comment type="similarity">
    <text evidence="2">Belongs to the major facilitator superfamily. Metabolite:H+ Symporter (MHS) family (TC 2.A.1.6) family.</text>
</comment>
<comment type="subcellular location">
    <subcellularLocation>
        <location evidence="1">Cell membrane</location>
        <topology evidence="1">Multi-pass membrane protein</topology>
    </subcellularLocation>
</comment>
<evidence type="ECO:0000256" key="9">
    <source>
        <dbReference type="SAM" id="Phobius"/>
    </source>
</evidence>
<dbReference type="PROSITE" id="PS00216">
    <property type="entry name" value="SUGAR_TRANSPORT_1"/>
    <property type="match status" value="1"/>
</dbReference>
<dbReference type="PANTHER" id="PTHR43528:SF3">
    <property type="entry name" value="CITRATE-PROTON SYMPORTER"/>
    <property type="match status" value="1"/>
</dbReference>
<evidence type="ECO:0000256" key="7">
    <source>
        <dbReference type="ARBA" id="ARBA00022989"/>
    </source>
</evidence>
<dbReference type="Proteomes" id="UP001056132">
    <property type="component" value="Chromosome 2"/>
</dbReference>
<evidence type="ECO:0000313" key="12">
    <source>
        <dbReference type="EMBL" id="URF06299.1"/>
    </source>
</evidence>
<dbReference type="GO" id="GO:0015293">
    <property type="term" value="F:symporter activity"/>
    <property type="evidence" value="ECO:0007669"/>
    <property type="project" value="UniProtKB-KW"/>
</dbReference>
<evidence type="ECO:0000313" key="13">
    <source>
        <dbReference type="Proteomes" id="UP000318943"/>
    </source>
</evidence>
<keyword evidence="5 9" id="KW-0812">Transmembrane</keyword>
<keyword evidence="6" id="KW-0769">Symport</keyword>
<evidence type="ECO:0000256" key="4">
    <source>
        <dbReference type="ARBA" id="ARBA00022475"/>
    </source>
</evidence>
<organism evidence="12 14">
    <name type="scientific">Cupriavidus campinensis</name>
    <dbReference type="NCBI Taxonomy" id="151783"/>
    <lineage>
        <taxon>Bacteria</taxon>
        <taxon>Pseudomonadati</taxon>
        <taxon>Pseudomonadota</taxon>
        <taxon>Betaproteobacteria</taxon>
        <taxon>Burkholderiales</taxon>
        <taxon>Burkholderiaceae</taxon>
        <taxon>Cupriavidus</taxon>
    </lineage>
</organism>
<dbReference type="InterPro" id="IPR005829">
    <property type="entry name" value="Sugar_transporter_CS"/>
</dbReference>
<dbReference type="Pfam" id="PF07690">
    <property type="entry name" value="MFS_1"/>
    <property type="match status" value="1"/>
</dbReference>
<reference evidence="11 13" key="1">
    <citation type="submission" date="2019-05" db="EMBL/GenBank/DDBJ databases">
        <title>Whole genome sequence analysis of Cupriavidus campinensis S14E4C strain.</title>
        <authorList>
            <person name="Abbaszade G."/>
            <person name="Szabo A."/>
            <person name="Toumi M."/>
            <person name="Toth E."/>
        </authorList>
    </citation>
    <scope>NUCLEOTIDE SEQUENCE [LARGE SCALE GENOMIC DNA]</scope>
    <source>
        <strain evidence="11 13">S14E4C</strain>
    </source>
</reference>
<dbReference type="InterPro" id="IPR005828">
    <property type="entry name" value="MFS_sugar_transport-like"/>
</dbReference>
<feature type="transmembrane region" description="Helical" evidence="9">
    <location>
        <begin position="351"/>
        <end position="374"/>
    </location>
</feature>
<reference evidence="12" key="2">
    <citation type="journal article" date="2022" name="Microbiol. Resour. Announc.">
        <title>Genome Sequence of Cupriavidus campinensis Strain G5, a Member of a Bacterial Consortium Capable of Polyethylene Degradation.</title>
        <authorList>
            <person name="Schneider B."/>
            <person name="Pfeiffer F."/>
            <person name="Dyall-Smith M."/>
            <person name="Kunte H.J."/>
        </authorList>
    </citation>
    <scope>NUCLEOTIDE SEQUENCE</scope>
    <source>
        <strain evidence="12">G5</strain>
    </source>
</reference>
<evidence type="ECO:0000256" key="3">
    <source>
        <dbReference type="ARBA" id="ARBA00022448"/>
    </source>
</evidence>
<evidence type="ECO:0000256" key="6">
    <source>
        <dbReference type="ARBA" id="ARBA00022847"/>
    </source>
</evidence>
<dbReference type="InterPro" id="IPR051084">
    <property type="entry name" value="H+-coupled_symporters"/>
</dbReference>
<protein>
    <submittedName>
        <fullName evidence="12">MFS transporter</fullName>
    </submittedName>
</protein>
<feature type="transmembrane region" description="Helical" evidence="9">
    <location>
        <begin position="220"/>
        <end position="241"/>
    </location>
</feature>
<keyword evidence="7 9" id="KW-1133">Transmembrane helix</keyword>
<evidence type="ECO:0000313" key="11">
    <source>
        <dbReference type="EMBL" id="TSP12047.1"/>
    </source>
</evidence>
<reference evidence="12" key="3">
    <citation type="submission" date="2022-05" db="EMBL/GenBank/DDBJ databases">
        <authorList>
            <person name="Kunte H.-J."/>
        </authorList>
    </citation>
    <scope>NUCLEOTIDE SEQUENCE</scope>
    <source>
        <strain evidence="12">G5</strain>
    </source>
</reference>
<dbReference type="InterPro" id="IPR020846">
    <property type="entry name" value="MFS_dom"/>
</dbReference>